<feature type="domain" description="Tail spike" evidence="1">
    <location>
        <begin position="492"/>
        <end position="737"/>
    </location>
</feature>
<feature type="domain" description="Prophage endopeptidase tail N-terminal" evidence="2">
    <location>
        <begin position="409"/>
        <end position="490"/>
    </location>
</feature>
<reference evidence="3 4" key="1">
    <citation type="submission" date="2015-03" db="EMBL/GenBank/DDBJ databases">
        <authorList>
            <person name="Murphy D."/>
        </authorList>
    </citation>
    <scope>NUCLEOTIDE SEQUENCE [LARGE SCALE GENOMIC DNA]</scope>
    <source>
        <strain evidence="3 4">OL-4</strain>
    </source>
</reference>
<dbReference type="Pfam" id="PF06605">
    <property type="entry name" value="Prophage_tail"/>
    <property type="match status" value="1"/>
</dbReference>
<dbReference type="Gene3D" id="2.60.120.200">
    <property type="match status" value="1"/>
</dbReference>
<accession>A0A0E4C9F5</accession>
<keyword evidence="4" id="KW-1185">Reference proteome</keyword>
<organism evidence="3 4">
    <name type="scientific">Syntrophomonas zehnderi OL-4</name>
    <dbReference type="NCBI Taxonomy" id="690567"/>
    <lineage>
        <taxon>Bacteria</taxon>
        <taxon>Bacillati</taxon>
        <taxon>Bacillota</taxon>
        <taxon>Clostridia</taxon>
        <taxon>Eubacteriales</taxon>
        <taxon>Syntrophomonadaceae</taxon>
        <taxon>Syntrophomonas</taxon>
    </lineage>
</organism>
<dbReference type="AlphaFoldDB" id="A0A0E4C9F5"/>
<dbReference type="InterPro" id="IPR010572">
    <property type="entry name" value="Tail_dom"/>
</dbReference>
<dbReference type="Pfam" id="PF18994">
    <property type="entry name" value="Prophage_tailD1"/>
    <property type="match status" value="1"/>
</dbReference>
<dbReference type="Proteomes" id="UP000045545">
    <property type="component" value="Unassembled WGS sequence"/>
</dbReference>
<dbReference type="Gene3D" id="2.60.120.260">
    <property type="entry name" value="Galactose-binding domain-like"/>
    <property type="match status" value="1"/>
</dbReference>
<dbReference type="InterPro" id="IPR013320">
    <property type="entry name" value="ConA-like_dom_sf"/>
</dbReference>
<dbReference type="EMBL" id="CGIH01000039">
    <property type="protein sequence ID" value="CFX96615.1"/>
    <property type="molecule type" value="Genomic_DNA"/>
</dbReference>
<evidence type="ECO:0000313" key="3">
    <source>
        <dbReference type="EMBL" id="CFX96615.1"/>
    </source>
</evidence>
<sequence length="859" mass="95560">MERMSANRRTQRKGVCDDDMAIKSILTNQEDFTGEFSVTSRTSALWRFNEKTPDENLQLMDSSGHGRHFTISGWSGTSANLIAGRFGRYFRQNIVNPTSEKTHLIAENDGSFFSNLGEKIVVGGWINPTTYSVGQTYIPIFNTRQGPGQPIFYVSLYQGRLRLMLYNSSGTLIYDQSETSTITLKNGGWYFIASIIEVNNKKVQNIICDRSDGATWVSPVRSFSGELNRECIANIIMGMHANTYYYAGGFDDWFLETDSQLTIDDLLLYFKSSLHANGGDAASDVDALAEPGTVTLKATDGEYPASGVLYTKAVPCALSGSGRVAVTSEYTAGVTSVSLVETSTSDDLEEWSAWQAVGTSGELQSPNRQYIRFRVTLTSSDPLKTPKLLEIQLHDIPKAPYEKLGFARPVILDKSGAWEAVLENAFDIIVTGEVNGADTLEFKLPFHDPKRSALENEKQVQIVNDIYRIRTLTDNKSEDGRVITQVYAEAVFYDLSFSAEKEPMEFNADTADVPMKYALLGTGWTVGNVTVTTKRTWQCTEKNTLSILRAVQNIYGGDLVFDSANRQVHLLTFSGTDSGALFSYRKNLKSIQRVVDTRELVTRLYAYGKDGLTFASINGGKEYVEDYTFSSEVKVSTLDCSSFTNPYQMLEYAKMRLAEYSKPRVSYVLSAMDLSALTGYEHEAWKLGDIVTVDDKELGLLVKTRVVRRQYNLQEPWKTVIELSTKLRELGDSSAQWDKAADALSSAELVNRQEIKDMVPFNHLRNSRADDGFAYWVNSGFEVDTENGVSGTASFKAVGVPGMTKSLSQTVYPATRKSYTFSAQIASENLEKGENGQVGVEIVIEYEDGTTETRFIDLI</sequence>
<dbReference type="InterPro" id="IPR044051">
    <property type="entry name" value="Prophage_tail_N"/>
</dbReference>
<dbReference type="InterPro" id="IPR007119">
    <property type="entry name" value="Phage_tail_spike_N"/>
</dbReference>
<name>A0A0E4C9F5_9FIRM</name>
<evidence type="ECO:0000259" key="2">
    <source>
        <dbReference type="Pfam" id="PF18994"/>
    </source>
</evidence>
<evidence type="ECO:0000259" key="1">
    <source>
        <dbReference type="Pfam" id="PF06605"/>
    </source>
</evidence>
<proteinExistence type="predicted"/>
<evidence type="ECO:0000313" key="4">
    <source>
        <dbReference type="Proteomes" id="UP000045545"/>
    </source>
</evidence>
<protein>
    <submittedName>
        <fullName evidence="3">Prophage tail endopeptidase</fullName>
    </submittedName>
</protein>
<dbReference type="NCBIfam" id="TIGR01665">
    <property type="entry name" value="put_anti_recept"/>
    <property type="match status" value="1"/>
</dbReference>
<dbReference type="SUPFAM" id="SSF49899">
    <property type="entry name" value="Concanavalin A-like lectins/glucanases"/>
    <property type="match status" value="1"/>
</dbReference>
<gene>
    <name evidence="3" type="ORF">2318</name>
</gene>
<dbReference type="STRING" id="690567.2318"/>